<dbReference type="RefSeq" id="WP_109624602.1">
    <property type="nucleotide sequence ID" value="NZ_JANKBI010000001.1"/>
</dbReference>
<evidence type="ECO:0000256" key="2">
    <source>
        <dbReference type="ARBA" id="ARBA00004370"/>
    </source>
</evidence>
<feature type="domain" description="Histidine kinase" evidence="9">
    <location>
        <begin position="263"/>
        <end position="471"/>
    </location>
</feature>
<name>A0AB73TAS4_9FIRM</name>
<evidence type="ECO:0000256" key="5">
    <source>
        <dbReference type="ARBA" id="ARBA00022679"/>
    </source>
</evidence>
<feature type="transmembrane region" description="Helical" evidence="8">
    <location>
        <begin position="12"/>
        <end position="33"/>
    </location>
</feature>
<dbReference type="GO" id="GO:0016036">
    <property type="term" value="P:cellular response to phosphate starvation"/>
    <property type="evidence" value="ECO:0007669"/>
    <property type="project" value="TreeGrafter"/>
</dbReference>
<evidence type="ECO:0000256" key="7">
    <source>
        <dbReference type="ARBA" id="ARBA00023012"/>
    </source>
</evidence>
<reference evidence="11 12" key="1">
    <citation type="submission" date="2018-05" db="EMBL/GenBank/DDBJ databases">
        <authorList>
            <person name="Goeker M."/>
            <person name="Huntemann M."/>
            <person name="Clum A."/>
            <person name="Pillay M."/>
            <person name="Palaniappan K."/>
            <person name="Varghese N."/>
            <person name="Mikhailova N."/>
            <person name="Stamatis D."/>
            <person name="Reddy T."/>
            <person name="Daum C."/>
            <person name="Shapiro N."/>
            <person name="Ivanova N."/>
            <person name="Kyrpides N."/>
            <person name="Woyke T."/>
        </authorList>
    </citation>
    <scope>NUCLEOTIDE SEQUENCE [LARGE SCALE GENOMIC DNA]</scope>
    <source>
        <strain evidence="11 12">DSM 26524</strain>
    </source>
</reference>
<dbReference type="PANTHER" id="PTHR45453:SF3">
    <property type="entry name" value="HISTIDINE KINASE"/>
    <property type="match status" value="1"/>
</dbReference>
<dbReference type="PANTHER" id="PTHR45453">
    <property type="entry name" value="PHOSPHATE REGULON SENSOR PROTEIN PHOR"/>
    <property type="match status" value="1"/>
</dbReference>
<dbReference type="CDD" id="cd00075">
    <property type="entry name" value="HATPase"/>
    <property type="match status" value="1"/>
</dbReference>
<dbReference type="Gene3D" id="6.10.340.10">
    <property type="match status" value="1"/>
</dbReference>
<evidence type="ECO:0000256" key="1">
    <source>
        <dbReference type="ARBA" id="ARBA00000085"/>
    </source>
</evidence>
<organism evidence="11 12">
    <name type="scientific">Murimonas intestini</name>
    <dbReference type="NCBI Taxonomy" id="1337051"/>
    <lineage>
        <taxon>Bacteria</taxon>
        <taxon>Bacillati</taxon>
        <taxon>Bacillota</taxon>
        <taxon>Clostridia</taxon>
        <taxon>Lachnospirales</taxon>
        <taxon>Lachnospiraceae</taxon>
        <taxon>Murimonas</taxon>
    </lineage>
</organism>
<keyword evidence="12" id="KW-1185">Reference proteome</keyword>
<comment type="caution">
    <text evidence="11">The sequence shown here is derived from an EMBL/GenBank/DDBJ whole genome shotgun (WGS) entry which is preliminary data.</text>
</comment>
<proteinExistence type="predicted"/>
<dbReference type="PROSITE" id="PS50109">
    <property type="entry name" value="HIS_KIN"/>
    <property type="match status" value="1"/>
</dbReference>
<dbReference type="SMART" id="SM00304">
    <property type="entry name" value="HAMP"/>
    <property type="match status" value="1"/>
</dbReference>
<evidence type="ECO:0000256" key="4">
    <source>
        <dbReference type="ARBA" id="ARBA00022553"/>
    </source>
</evidence>
<dbReference type="Pfam" id="PF02518">
    <property type="entry name" value="HATPase_c"/>
    <property type="match status" value="1"/>
</dbReference>
<dbReference type="GO" id="GO:0005886">
    <property type="term" value="C:plasma membrane"/>
    <property type="evidence" value="ECO:0007669"/>
    <property type="project" value="TreeGrafter"/>
</dbReference>
<dbReference type="InterPro" id="IPR050351">
    <property type="entry name" value="BphY/WalK/GraS-like"/>
</dbReference>
<keyword evidence="7" id="KW-0902">Two-component regulatory system</keyword>
<dbReference type="InterPro" id="IPR036097">
    <property type="entry name" value="HisK_dim/P_sf"/>
</dbReference>
<dbReference type="AlphaFoldDB" id="A0AB73TAS4"/>
<comment type="catalytic activity">
    <reaction evidence="1">
        <text>ATP + protein L-histidine = ADP + protein N-phospho-L-histidine.</text>
        <dbReference type="EC" id="2.7.13.3"/>
    </reaction>
</comment>
<dbReference type="InterPro" id="IPR003661">
    <property type="entry name" value="HisK_dim/P_dom"/>
</dbReference>
<dbReference type="Pfam" id="PF00512">
    <property type="entry name" value="HisKA"/>
    <property type="match status" value="1"/>
</dbReference>
<dbReference type="Gene3D" id="3.30.565.10">
    <property type="entry name" value="Histidine kinase-like ATPase, C-terminal domain"/>
    <property type="match status" value="1"/>
</dbReference>
<keyword evidence="8" id="KW-0812">Transmembrane</keyword>
<sequence length="471" mass="52500">MKKLKVFPKTFLYTLGLMLIIVLLSHVLIYFLMPKAYHHQKQKALETDISLLEQEITETVPEDRLSAVTSFAAGWKANISVYYEGLTYEVNLLGEESDTFDAPGAGKEDTIVIFSKDEHGSKISLAENANGGADFFRVSQKFSDGKGYVQAVVSRQQIEEAVSAVLAILPLTAVICTVISALFAFFYSRMLTRPICQISSATEKMQRLEPEAHCMNETQDEIGALADNVNGLYHNLLTTIHELEREIRKVEEADQQKTNFLRAASHELKTPVTAVNAMLENMILGVGRYKDRDTYLARCKKLMEGLADMIRDILDTTRPQFSGGQELIKIDLANTLKGVAEPYEIIAKTKEIKFHMQLDESVVLQLPGGMIEKALSNIVANAVSYTREGGVISIYLGEGRIIIENECDAISPDHLSHIFEPFYRTDYGRSRATGGNGLGLYIVSSILKSLGIKYRFVPSEVLNGMSFQILF</sequence>
<dbReference type="EMBL" id="QGGY01000001">
    <property type="protein sequence ID" value="PWJ79200.1"/>
    <property type="molecule type" value="Genomic_DNA"/>
</dbReference>
<evidence type="ECO:0000256" key="6">
    <source>
        <dbReference type="ARBA" id="ARBA00022777"/>
    </source>
</evidence>
<dbReference type="GO" id="GO:0000155">
    <property type="term" value="F:phosphorelay sensor kinase activity"/>
    <property type="evidence" value="ECO:0007669"/>
    <property type="project" value="InterPro"/>
</dbReference>
<feature type="domain" description="HAMP" evidence="10">
    <location>
        <begin position="189"/>
        <end position="241"/>
    </location>
</feature>
<comment type="subcellular location">
    <subcellularLocation>
        <location evidence="2">Membrane</location>
    </subcellularLocation>
</comment>
<dbReference type="EC" id="2.7.13.3" evidence="3"/>
<dbReference type="GO" id="GO:0004721">
    <property type="term" value="F:phosphoprotein phosphatase activity"/>
    <property type="evidence" value="ECO:0007669"/>
    <property type="project" value="TreeGrafter"/>
</dbReference>
<dbReference type="SUPFAM" id="SSF158472">
    <property type="entry name" value="HAMP domain-like"/>
    <property type="match status" value="1"/>
</dbReference>
<dbReference type="SMART" id="SM00387">
    <property type="entry name" value="HATPase_c"/>
    <property type="match status" value="1"/>
</dbReference>
<dbReference type="Gene3D" id="1.10.287.130">
    <property type="match status" value="1"/>
</dbReference>
<dbReference type="SUPFAM" id="SSF55874">
    <property type="entry name" value="ATPase domain of HSP90 chaperone/DNA topoisomerase II/histidine kinase"/>
    <property type="match status" value="1"/>
</dbReference>
<evidence type="ECO:0000313" key="12">
    <source>
        <dbReference type="Proteomes" id="UP000245412"/>
    </source>
</evidence>
<keyword evidence="5" id="KW-0808">Transferase</keyword>
<evidence type="ECO:0000313" key="11">
    <source>
        <dbReference type="EMBL" id="PWJ79200.1"/>
    </source>
</evidence>
<dbReference type="SUPFAM" id="SSF47384">
    <property type="entry name" value="Homodimeric domain of signal transducing histidine kinase"/>
    <property type="match status" value="1"/>
</dbReference>
<dbReference type="Proteomes" id="UP000245412">
    <property type="component" value="Unassembled WGS sequence"/>
</dbReference>
<dbReference type="PROSITE" id="PS50885">
    <property type="entry name" value="HAMP"/>
    <property type="match status" value="1"/>
</dbReference>
<keyword evidence="8" id="KW-1133">Transmembrane helix</keyword>
<protein>
    <recommendedName>
        <fullName evidence="3">histidine kinase</fullName>
        <ecNumber evidence="3">2.7.13.3</ecNumber>
    </recommendedName>
</protein>
<evidence type="ECO:0000259" key="10">
    <source>
        <dbReference type="PROSITE" id="PS50885"/>
    </source>
</evidence>
<feature type="transmembrane region" description="Helical" evidence="8">
    <location>
        <begin position="164"/>
        <end position="187"/>
    </location>
</feature>
<evidence type="ECO:0000256" key="8">
    <source>
        <dbReference type="SAM" id="Phobius"/>
    </source>
</evidence>
<gene>
    <name evidence="11" type="ORF">C7383_101578</name>
</gene>
<dbReference type="SMART" id="SM00388">
    <property type="entry name" value="HisKA"/>
    <property type="match status" value="1"/>
</dbReference>
<keyword evidence="4" id="KW-0597">Phosphoprotein</keyword>
<dbReference type="InterPro" id="IPR003594">
    <property type="entry name" value="HATPase_dom"/>
</dbReference>
<evidence type="ECO:0000256" key="3">
    <source>
        <dbReference type="ARBA" id="ARBA00012438"/>
    </source>
</evidence>
<dbReference type="InterPro" id="IPR003660">
    <property type="entry name" value="HAMP_dom"/>
</dbReference>
<dbReference type="InterPro" id="IPR036890">
    <property type="entry name" value="HATPase_C_sf"/>
</dbReference>
<dbReference type="CDD" id="cd00082">
    <property type="entry name" value="HisKA"/>
    <property type="match status" value="1"/>
</dbReference>
<keyword evidence="8" id="KW-0472">Membrane</keyword>
<keyword evidence="6 11" id="KW-0418">Kinase</keyword>
<evidence type="ECO:0000259" key="9">
    <source>
        <dbReference type="PROSITE" id="PS50109"/>
    </source>
</evidence>
<accession>A0AB73TAS4</accession>
<dbReference type="InterPro" id="IPR005467">
    <property type="entry name" value="His_kinase_dom"/>
</dbReference>
<dbReference type="CDD" id="cd06225">
    <property type="entry name" value="HAMP"/>
    <property type="match status" value="1"/>
</dbReference>